<dbReference type="InterPro" id="IPR029058">
    <property type="entry name" value="AB_hydrolase_fold"/>
</dbReference>
<protein>
    <submittedName>
        <fullName evidence="2">Hydrolase or acyltransferase of alpha/beta superfamily protein</fullName>
    </submittedName>
</protein>
<proteinExistence type="predicted"/>
<dbReference type="PRINTS" id="PR00111">
    <property type="entry name" value="ABHYDROLASE"/>
</dbReference>
<sequence length="300" mass="32599">MKDLFGKPAFARTRDGRRLHYVTQGEGEPRVVFESGLGATRTEWGMVMPAVAEHAAVLAYDRAGLGRSEPDHMPRDHARMAEDLLDLLDGTGVRRCVLVGHSLGGALVTLFALRYPARVAGLVLVDPSVPPEDVKLPDRPLYRAARLLQPLSDVVEAVQLRAGEVLARFGAAPVASELRKMAEPFPPDMRAEILDELARPATFRATRAETAGQGPSLSALHRLLKTERLPHVPVTVISGALRPASFADLWRALEDCHRRLAGAQPYGRHVVAGRSGHMVPQDEPGLVAEEILRVVREAGA</sequence>
<evidence type="ECO:0000313" key="2">
    <source>
        <dbReference type="EMBL" id="GII95097.1"/>
    </source>
</evidence>
<dbReference type="InterPro" id="IPR000073">
    <property type="entry name" value="AB_hydrolase_1"/>
</dbReference>
<dbReference type="GO" id="GO:0016787">
    <property type="term" value="F:hydrolase activity"/>
    <property type="evidence" value="ECO:0007669"/>
    <property type="project" value="UniProtKB-KW"/>
</dbReference>
<keyword evidence="2" id="KW-0378">Hydrolase</keyword>
<name>A0A919RKX8_9ACTN</name>
<dbReference type="EMBL" id="BOOW01000033">
    <property type="protein sequence ID" value="GII95097.1"/>
    <property type="molecule type" value="Genomic_DNA"/>
</dbReference>
<keyword evidence="2" id="KW-0808">Transferase</keyword>
<keyword evidence="2" id="KW-0012">Acyltransferase</keyword>
<dbReference type="Proteomes" id="UP000606172">
    <property type="component" value="Unassembled WGS sequence"/>
</dbReference>
<feature type="domain" description="AB hydrolase-1" evidence="1">
    <location>
        <begin position="29"/>
        <end position="244"/>
    </location>
</feature>
<dbReference type="PANTHER" id="PTHR43798">
    <property type="entry name" value="MONOACYLGLYCEROL LIPASE"/>
    <property type="match status" value="1"/>
</dbReference>
<dbReference type="InterPro" id="IPR050266">
    <property type="entry name" value="AB_hydrolase_sf"/>
</dbReference>
<comment type="caution">
    <text evidence="2">The sequence shown here is derived from an EMBL/GenBank/DDBJ whole genome shotgun (WGS) entry which is preliminary data.</text>
</comment>
<evidence type="ECO:0000259" key="1">
    <source>
        <dbReference type="Pfam" id="PF00561"/>
    </source>
</evidence>
<dbReference type="AlphaFoldDB" id="A0A919RKX8"/>
<keyword evidence="3" id="KW-1185">Reference proteome</keyword>
<gene>
    <name evidence="2" type="ORF">Ssi02_53280</name>
</gene>
<dbReference type="Pfam" id="PF00561">
    <property type="entry name" value="Abhydrolase_1"/>
    <property type="match status" value="1"/>
</dbReference>
<organism evidence="2 3">
    <name type="scientific">Sinosporangium siamense</name>
    <dbReference type="NCBI Taxonomy" id="1367973"/>
    <lineage>
        <taxon>Bacteria</taxon>
        <taxon>Bacillati</taxon>
        <taxon>Actinomycetota</taxon>
        <taxon>Actinomycetes</taxon>
        <taxon>Streptosporangiales</taxon>
        <taxon>Streptosporangiaceae</taxon>
        <taxon>Sinosporangium</taxon>
    </lineage>
</organism>
<dbReference type="PANTHER" id="PTHR43798:SF33">
    <property type="entry name" value="HYDROLASE, PUTATIVE (AFU_ORTHOLOGUE AFUA_2G14860)-RELATED"/>
    <property type="match status" value="1"/>
</dbReference>
<dbReference type="Gene3D" id="3.40.50.1820">
    <property type="entry name" value="alpha/beta hydrolase"/>
    <property type="match status" value="1"/>
</dbReference>
<reference evidence="2" key="1">
    <citation type="submission" date="2021-01" db="EMBL/GenBank/DDBJ databases">
        <title>Whole genome shotgun sequence of Sinosporangium siamense NBRC 109515.</title>
        <authorList>
            <person name="Komaki H."/>
            <person name="Tamura T."/>
        </authorList>
    </citation>
    <scope>NUCLEOTIDE SEQUENCE</scope>
    <source>
        <strain evidence="2">NBRC 109515</strain>
    </source>
</reference>
<dbReference type="GO" id="GO:0016020">
    <property type="term" value="C:membrane"/>
    <property type="evidence" value="ECO:0007669"/>
    <property type="project" value="TreeGrafter"/>
</dbReference>
<dbReference type="GO" id="GO:0016746">
    <property type="term" value="F:acyltransferase activity"/>
    <property type="evidence" value="ECO:0007669"/>
    <property type="project" value="UniProtKB-KW"/>
</dbReference>
<dbReference type="RefSeq" id="WP_204030183.1">
    <property type="nucleotide sequence ID" value="NZ_BOOW01000033.1"/>
</dbReference>
<evidence type="ECO:0000313" key="3">
    <source>
        <dbReference type="Proteomes" id="UP000606172"/>
    </source>
</evidence>
<dbReference type="SUPFAM" id="SSF53474">
    <property type="entry name" value="alpha/beta-Hydrolases"/>
    <property type="match status" value="1"/>
</dbReference>
<accession>A0A919RKX8</accession>